<dbReference type="Gene3D" id="2.40.260.10">
    <property type="entry name" value="Sortase"/>
    <property type="match status" value="1"/>
</dbReference>
<dbReference type="SUPFAM" id="SSF63817">
    <property type="entry name" value="Sortase"/>
    <property type="match status" value="1"/>
</dbReference>
<dbReference type="Proteomes" id="UP000177159">
    <property type="component" value="Unassembled WGS sequence"/>
</dbReference>
<evidence type="ECO:0000256" key="2">
    <source>
        <dbReference type="SAM" id="Phobius"/>
    </source>
</evidence>
<reference evidence="3 4" key="1">
    <citation type="journal article" date="2016" name="Nat. Commun.">
        <title>Thousands of microbial genomes shed light on interconnected biogeochemical processes in an aquifer system.</title>
        <authorList>
            <person name="Anantharaman K."/>
            <person name="Brown C.T."/>
            <person name="Hug L.A."/>
            <person name="Sharon I."/>
            <person name="Castelle C.J."/>
            <person name="Probst A.J."/>
            <person name="Thomas B.C."/>
            <person name="Singh A."/>
            <person name="Wilkins M.J."/>
            <person name="Karaoz U."/>
            <person name="Brodie E.L."/>
            <person name="Williams K.H."/>
            <person name="Hubbard S.S."/>
            <person name="Banfield J.F."/>
        </authorList>
    </citation>
    <scope>NUCLEOTIDE SEQUENCE [LARGE SCALE GENOMIC DNA]</scope>
</reference>
<feature type="transmembrane region" description="Helical" evidence="2">
    <location>
        <begin position="20"/>
        <end position="41"/>
    </location>
</feature>
<gene>
    <name evidence="3" type="ORF">A3C24_01750</name>
</gene>
<dbReference type="Pfam" id="PF04203">
    <property type="entry name" value="Sortase"/>
    <property type="match status" value="1"/>
</dbReference>
<proteinExistence type="predicted"/>
<keyword evidence="2" id="KW-0812">Transmembrane</keyword>
<dbReference type="InterPro" id="IPR005754">
    <property type="entry name" value="Sortase"/>
</dbReference>
<evidence type="ECO:0000313" key="4">
    <source>
        <dbReference type="Proteomes" id="UP000177159"/>
    </source>
</evidence>
<keyword evidence="1" id="KW-0378">Hydrolase</keyword>
<accession>A0A1F7GWY8</accession>
<dbReference type="AlphaFoldDB" id="A0A1F7GWY8"/>
<protein>
    <recommendedName>
        <fullName evidence="5">Sortase</fullName>
    </recommendedName>
</protein>
<keyword evidence="2" id="KW-1133">Transmembrane helix</keyword>
<name>A0A1F7GWY8_9BACT</name>
<evidence type="ECO:0008006" key="5">
    <source>
        <dbReference type="Google" id="ProtNLM"/>
    </source>
</evidence>
<organism evidence="3 4">
    <name type="scientific">Candidatus Roizmanbacteria bacterium RIFCSPHIGHO2_02_FULL_37_24</name>
    <dbReference type="NCBI Taxonomy" id="1802037"/>
    <lineage>
        <taxon>Bacteria</taxon>
        <taxon>Candidatus Roizmaniibacteriota</taxon>
    </lineage>
</organism>
<dbReference type="GO" id="GO:0016787">
    <property type="term" value="F:hydrolase activity"/>
    <property type="evidence" value="ECO:0007669"/>
    <property type="project" value="UniProtKB-KW"/>
</dbReference>
<comment type="caution">
    <text evidence="3">The sequence shown here is derived from an EMBL/GenBank/DDBJ whole genome shotgun (WGS) entry which is preliminary data.</text>
</comment>
<dbReference type="EMBL" id="MFZM01000020">
    <property type="protein sequence ID" value="OGK23499.1"/>
    <property type="molecule type" value="Genomic_DNA"/>
</dbReference>
<keyword evidence="2" id="KW-0472">Membrane</keyword>
<evidence type="ECO:0000256" key="1">
    <source>
        <dbReference type="ARBA" id="ARBA00022801"/>
    </source>
</evidence>
<sequence length="250" mass="28122">MALYTYKRKSTGIKRRIFTVISYASMTIGALFLFFSFYPVIASELYSRIFISRDFTDPIPYAQATSVDKAGSIRGTSNKFSTNLVDYTKASNWFLDEDSEVQRGIRARPDIKEYSISIPKIGVKNAKVIIGGDDLLAGIIHYRPDTLPGENGVVNLFGHSSLLSLYKENDPKHIFSYVPFLENSDVIYVVVDGVKYTYEVYDKIVVKPQETSVLDPKYDGAYLNLITCLPHGTYINRGIVKAKLKSLPLL</sequence>
<evidence type="ECO:0000313" key="3">
    <source>
        <dbReference type="EMBL" id="OGK23499.1"/>
    </source>
</evidence>
<dbReference type="InterPro" id="IPR023365">
    <property type="entry name" value="Sortase_dom-sf"/>
</dbReference>